<dbReference type="EMBL" id="JAULSO010000001">
    <property type="protein sequence ID" value="KAK3693518.1"/>
    <property type="molecule type" value="Genomic_DNA"/>
</dbReference>
<reference evidence="3" key="1">
    <citation type="journal article" date="2023" name="Mol. Phylogenet. Evol.">
        <title>Genome-scale phylogeny and comparative genomics of the fungal order Sordariales.</title>
        <authorList>
            <person name="Hensen N."/>
            <person name="Bonometti L."/>
            <person name="Westerberg I."/>
            <person name="Brannstrom I.O."/>
            <person name="Guillou S."/>
            <person name="Cros-Aarteil S."/>
            <person name="Calhoun S."/>
            <person name="Haridas S."/>
            <person name="Kuo A."/>
            <person name="Mondo S."/>
            <person name="Pangilinan J."/>
            <person name="Riley R."/>
            <person name="LaButti K."/>
            <person name="Andreopoulos B."/>
            <person name="Lipzen A."/>
            <person name="Chen C."/>
            <person name="Yan M."/>
            <person name="Daum C."/>
            <person name="Ng V."/>
            <person name="Clum A."/>
            <person name="Steindorff A."/>
            <person name="Ohm R.A."/>
            <person name="Martin F."/>
            <person name="Silar P."/>
            <person name="Natvig D.O."/>
            <person name="Lalanne C."/>
            <person name="Gautier V."/>
            <person name="Ament-Velasquez S.L."/>
            <person name="Kruys A."/>
            <person name="Hutchinson M.I."/>
            <person name="Powell A.J."/>
            <person name="Barry K."/>
            <person name="Miller A.N."/>
            <person name="Grigoriev I.V."/>
            <person name="Debuchy R."/>
            <person name="Gladieux P."/>
            <person name="Hiltunen Thoren M."/>
            <person name="Johannesson H."/>
        </authorList>
    </citation>
    <scope>NUCLEOTIDE SEQUENCE</scope>
    <source>
        <strain evidence="3">CBS 314.62</strain>
    </source>
</reference>
<keyword evidence="4" id="KW-1185">Reference proteome</keyword>
<dbReference type="Pfam" id="PF15406">
    <property type="entry name" value="PH_6"/>
    <property type="match status" value="1"/>
</dbReference>
<gene>
    <name evidence="3" type="ORF">B0T22DRAFT_42118</name>
</gene>
<feature type="compositionally biased region" description="Basic and acidic residues" evidence="1">
    <location>
        <begin position="342"/>
        <end position="359"/>
    </location>
</feature>
<feature type="compositionally biased region" description="Basic and acidic residues" evidence="1">
    <location>
        <begin position="382"/>
        <end position="392"/>
    </location>
</feature>
<organism evidence="3 4">
    <name type="scientific">Podospora appendiculata</name>
    <dbReference type="NCBI Taxonomy" id="314037"/>
    <lineage>
        <taxon>Eukaryota</taxon>
        <taxon>Fungi</taxon>
        <taxon>Dikarya</taxon>
        <taxon>Ascomycota</taxon>
        <taxon>Pezizomycotina</taxon>
        <taxon>Sordariomycetes</taxon>
        <taxon>Sordariomycetidae</taxon>
        <taxon>Sordariales</taxon>
        <taxon>Podosporaceae</taxon>
        <taxon>Podospora</taxon>
    </lineage>
</organism>
<reference evidence="3" key="2">
    <citation type="submission" date="2023-06" db="EMBL/GenBank/DDBJ databases">
        <authorList>
            <consortium name="Lawrence Berkeley National Laboratory"/>
            <person name="Haridas S."/>
            <person name="Hensen N."/>
            <person name="Bonometti L."/>
            <person name="Westerberg I."/>
            <person name="Brannstrom I.O."/>
            <person name="Guillou S."/>
            <person name="Cros-Aarteil S."/>
            <person name="Calhoun S."/>
            <person name="Kuo A."/>
            <person name="Mondo S."/>
            <person name="Pangilinan J."/>
            <person name="Riley R."/>
            <person name="Labutti K."/>
            <person name="Andreopoulos B."/>
            <person name="Lipzen A."/>
            <person name="Chen C."/>
            <person name="Yanf M."/>
            <person name="Daum C."/>
            <person name="Ng V."/>
            <person name="Clum A."/>
            <person name="Steindorff A."/>
            <person name="Ohm R."/>
            <person name="Martin F."/>
            <person name="Silar P."/>
            <person name="Natvig D."/>
            <person name="Lalanne C."/>
            <person name="Gautier V."/>
            <person name="Ament-Velasquez S.L."/>
            <person name="Kruys A."/>
            <person name="Hutchinson M.I."/>
            <person name="Powell A.J."/>
            <person name="Barry K."/>
            <person name="Miller A.N."/>
            <person name="Grigoriev I.V."/>
            <person name="Debuchy R."/>
            <person name="Gladieux P."/>
            <person name="Thoren M.H."/>
            <person name="Johannesson H."/>
        </authorList>
    </citation>
    <scope>NUCLEOTIDE SEQUENCE</scope>
    <source>
        <strain evidence="3">CBS 314.62</strain>
    </source>
</reference>
<dbReference type="InterPro" id="IPR039712">
    <property type="entry name" value="Meu6"/>
</dbReference>
<accession>A0AAE1CGP8</accession>
<proteinExistence type="predicted"/>
<dbReference type="PANTHER" id="PTHR42073:SF1">
    <property type="entry name" value="MEIOTIC EXPRESSION UP-REGULATED PROTEIN 6"/>
    <property type="match status" value="1"/>
</dbReference>
<dbReference type="InterPro" id="IPR039483">
    <property type="entry name" value="Meu6_PH_dom"/>
</dbReference>
<feature type="compositionally biased region" description="Low complexity" evidence="1">
    <location>
        <begin position="293"/>
        <end position="341"/>
    </location>
</feature>
<evidence type="ECO:0000256" key="1">
    <source>
        <dbReference type="SAM" id="MobiDB-lite"/>
    </source>
</evidence>
<feature type="compositionally biased region" description="Low complexity" evidence="1">
    <location>
        <begin position="393"/>
        <end position="412"/>
    </location>
</feature>
<feature type="compositionally biased region" description="Low complexity" evidence="1">
    <location>
        <begin position="223"/>
        <end position="251"/>
    </location>
</feature>
<dbReference type="InterPro" id="IPR011993">
    <property type="entry name" value="PH-like_dom_sf"/>
</dbReference>
<feature type="compositionally biased region" description="Basic and acidic residues" evidence="1">
    <location>
        <begin position="498"/>
        <end position="512"/>
    </location>
</feature>
<feature type="compositionally biased region" description="Basic and acidic residues" evidence="1">
    <location>
        <begin position="255"/>
        <end position="268"/>
    </location>
</feature>
<feature type="compositionally biased region" description="Basic and acidic residues" evidence="1">
    <location>
        <begin position="466"/>
        <end position="481"/>
    </location>
</feature>
<sequence length="554" mass="57724">MAEVQKPVEVPTAEVPAVEPVVEAKPVEETPAVAAEAAPAVVAEASAPAEEAAAPVEEAKKEVTAVSEGVLEHKGSNFPKNLFATKKFFWFGDEPVDVKATPTFKADKAADVAHHIQSWAAQTGKGLLFFGEKDKSAPQGAVHLDEATEPVVDGTHKFHFTSKGHKHAFKAATTAERDGWLLQLKAKIAEAKELAATVTESETYKNTLASLKPAPVKKEEKAAAPAAEPVAETAAATEEATTAETPAAAEPAAEEAVKEEPAKEEPKRRSASRKRGSIFASFSNFGKKDQLKTEPAAETEAPAAEAPAAETPAAEAAVAPETAAVETAAEPAVEETAAPAEPKAEETTEARPKAEETTEAKPAVSKRTSIFGNINFGKKKVEKAAKPVEHTEASAAEEPAAVTEPVAENAPVIPAVETTEPLSTDVSSPATVPTETVEVAPATNGETKKEVKSEKRKSSLPFAFGSKKDKSSSDEEGEKPKSPSAFSKLRATIKGAKAKVEKHEEKTEEAPKVPELAAEEAPKVTEPEVAAPAVEEPTPAVPAPAPAAAVPASA</sequence>
<evidence type="ECO:0000313" key="4">
    <source>
        <dbReference type="Proteomes" id="UP001270362"/>
    </source>
</evidence>
<feature type="compositionally biased region" description="Basic and acidic residues" evidence="1">
    <location>
        <begin position="446"/>
        <end position="457"/>
    </location>
</feature>
<name>A0AAE1CGP8_9PEZI</name>
<dbReference type="PANTHER" id="PTHR42073">
    <property type="entry name" value="MEIOTIC EXPRESSION UP-REGULATED PROTEIN 6"/>
    <property type="match status" value="1"/>
</dbReference>
<feature type="compositionally biased region" description="Polar residues" evidence="1">
    <location>
        <begin position="420"/>
        <end position="434"/>
    </location>
</feature>
<evidence type="ECO:0000313" key="3">
    <source>
        <dbReference type="EMBL" id="KAK3693518.1"/>
    </source>
</evidence>
<dbReference type="AlphaFoldDB" id="A0AAE1CGP8"/>
<feature type="domain" description="Meiotic expression up-regulated protein 6 PH" evidence="2">
    <location>
        <begin position="83"/>
        <end position="187"/>
    </location>
</feature>
<dbReference type="SUPFAM" id="SSF50729">
    <property type="entry name" value="PH domain-like"/>
    <property type="match status" value="1"/>
</dbReference>
<evidence type="ECO:0000259" key="2">
    <source>
        <dbReference type="Pfam" id="PF15406"/>
    </source>
</evidence>
<feature type="compositionally biased region" description="Low complexity" evidence="1">
    <location>
        <begin position="527"/>
        <end position="538"/>
    </location>
</feature>
<comment type="caution">
    <text evidence="3">The sequence shown here is derived from an EMBL/GenBank/DDBJ whole genome shotgun (WGS) entry which is preliminary data.</text>
</comment>
<protein>
    <submittedName>
        <fullName evidence="3">Pleckstrin homology domain-containing protein</fullName>
    </submittedName>
</protein>
<feature type="region of interest" description="Disordered" evidence="1">
    <location>
        <begin position="215"/>
        <end position="554"/>
    </location>
</feature>
<dbReference type="Proteomes" id="UP001270362">
    <property type="component" value="Unassembled WGS sequence"/>
</dbReference>
<dbReference type="Gene3D" id="2.30.29.30">
    <property type="entry name" value="Pleckstrin-homology domain (PH domain)/Phosphotyrosine-binding domain (PTB)"/>
    <property type="match status" value="1"/>
</dbReference>